<gene>
    <name evidence="2" type="ORF">CLV29_2283</name>
</gene>
<dbReference type="AlphaFoldDB" id="A0A4R7J318"/>
<dbReference type="InterPro" id="IPR050141">
    <property type="entry name" value="GCL_type2/YbdK_subfam"/>
</dbReference>
<evidence type="ECO:0008006" key="4">
    <source>
        <dbReference type="Google" id="ProtNLM"/>
    </source>
</evidence>
<dbReference type="InterPro" id="IPR016602">
    <property type="entry name" value="UCP012666"/>
</dbReference>
<dbReference type="EMBL" id="SOAW01000002">
    <property type="protein sequence ID" value="TDT30876.1"/>
    <property type="molecule type" value="Genomic_DNA"/>
</dbReference>
<dbReference type="PIRSF" id="PIRSF012666">
    <property type="entry name" value="UCP012666"/>
    <property type="match status" value="1"/>
</dbReference>
<name>A0A4R7J318_9ACTN</name>
<dbReference type="InterPro" id="IPR006336">
    <property type="entry name" value="GCS2"/>
</dbReference>
<dbReference type="PANTHER" id="PTHR36510:SF3">
    <property type="entry name" value="CONSERVED PROTEIN"/>
    <property type="match status" value="1"/>
</dbReference>
<comment type="catalytic activity">
    <reaction evidence="1">
        <text>L-cysteine + L-glutamate + ATP = gamma-L-glutamyl-L-cysteine + ADP + phosphate + H(+)</text>
        <dbReference type="Rhea" id="RHEA:13285"/>
        <dbReference type="ChEBI" id="CHEBI:15378"/>
        <dbReference type="ChEBI" id="CHEBI:29985"/>
        <dbReference type="ChEBI" id="CHEBI:30616"/>
        <dbReference type="ChEBI" id="CHEBI:35235"/>
        <dbReference type="ChEBI" id="CHEBI:43474"/>
        <dbReference type="ChEBI" id="CHEBI:58173"/>
        <dbReference type="ChEBI" id="CHEBI:456216"/>
        <dbReference type="EC" id="6.3.2.2"/>
    </reaction>
</comment>
<accession>A0A4R7J318</accession>
<comment type="caution">
    <text evidence="2">The sequence shown here is derived from an EMBL/GenBank/DDBJ whole genome shotgun (WGS) entry which is preliminary data.</text>
</comment>
<dbReference type="InterPro" id="IPR014746">
    <property type="entry name" value="Gln_synth/guanido_kin_cat_dom"/>
</dbReference>
<dbReference type="Proteomes" id="UP000295371">
    <property type="component" value="Unassembled WGS sequence"/>
</dbReference>
<reference evidence="2 3" key="1">
    <citation type="submission" date="2019-03" db="EMBL/GenBank/DDBJ databases">
        <title>Genomic Encyclopedia of Archaeal and Bacterial Type Strains, Phase II (KMG-II): from individual species to whole genera.</title>
        <authorList>
            <person name="Goeker M."/>
        </authorList>
    </citation>
    <scope>NUCLEOTIDE SEQUENCE [LARGE SCALE GENOMIC DNA]</scope>
    <source>
        <strain evidence="2 3">DSM 24323</strain>
    </source>
</reference>
<dbReference type="PANTHER" id="PTHR36510">
    <property type="entry name" value="GLUTAMATE--CYSTEINE LIGASE 2-RELATED"/>
    <property type="match status" value="1"/>
</dbReference>
<keyword evidence="3" id="KW-1185">Reference proteome</keyword>
<evidence type="ECO:0000256" key="1">
    <source>
        <dbReference type="ARBA" id="ARBA00048819"/>
    </source>
</evidence>
<dbReference type="SUPFAM" id="SSF55931">
    <property type="entry name" value="Glutamine synthetase/guanido kinase"/>
    <property type="match status" value="1"/>
</dbReference>
<dbReference type="OrthoDB" id="240589at2"/>
<sequence>MGAEVNDASYTEEDRDRFAERVERSLDVLEEMLASQVFEHANPRAGMEVEINLVDEQGAPSPANTTVLTAIDDSAFVSELCQFNIELNLTPRHLGPGGLRTFEHVVRSSLNDAAARAARHDVGLAAIGVLPTAQPEDVTVTALTPNPRYALLDQHMRALREDPFDIVIDGAEPLHVSSESIAPEALCTSMQVHLQVAPEDFAGYWNASQAIAGIQLALGANSPFVFGHRWVAESRIPLFTQATDTRNRAERRAGVTPRVFFGDDWIGSVMDLFRANQRYRPLLPELTEEDPVEARAAGRTASLKELNLHNGTIYRWNRPVYDITPPGPHLRIENRVLPAGPTAVDMMANMAFYAGLTRELADRAADLWPDEPFDWARANFDAGVRDGINAIVSWPGKGQLPARELVSTVLLPRAAAGLQTYGVDAEDISHYLGVIQGRCDSGQNGAAWQTAEVAAREDAGASRNEALSSMMRTYLMRMHRNQPVHTWPVYPASEEVAN</sequence>
<evidence type="ECO:0000313" key="2">
    <source>
        <dbReference type="EMBL" id="TDT30876.1"/>
    </source>
</evidence>
<organism evidence="2 3">
    <name type="scientific">Naumannella halotolerans</name>
    <dbReference type="NCBI Taxonomy" id="993414"/>
    <lineage>
        <taxon>Bacteria</taxon>
        <taxon>Bacillati</taxon>
        <taxon>Actinomycetota</taxon>
        <taxon>Actinomycetes</taxon>
        <taxon>Propionibacteriales</taxon>
        <taxon>Propionibacteriaceae</taxon>
        <taxon>Naumannella</taxon>
    </lineage>
</organism>
<dbReference type="RefSeq" id="WP_133755223.1">
    <property type="nucleotide sequence ID" value="NZ_SOAW01000002.1"/>
</dbReference>
<dbReference type="GO" id="GO:0016879">
    <property type="term" value="F:ligase activity, forming carbon-nitrogen bonds"/>
    <property type="evidence" value="ECO:0007669"/>
    <property type="project" value="TreeGrafter"/>
</dbReference>
<dbReference type="Gene3D" id="3.30.590.20">
    <property type="match status" value="1"/>
</dbReference>
<proteinExistence type="predicted"/>
<dbReference type="Pfam" id="PF04107">
    <property type="entry name" value="GCS2"/>
    <property type="match status" value="1"/>
</dbReference>
<protein>
    <recommendedName>
        <fullName evidence="4">Glutamate--cysteine ligase</fullName>
    </recommendedName>
</protein>
<evidence type="ECO:0000313" key="3">
    <source>
        <dbReference type="Proteomes" id="UP000295371"/>
    </source>
</evidence>